<dbReference type="SUPFAM" id="SSF53474">
    <property type="entry name" value="alpha/beta-Hydrolases"/>
    <property type="match status" value="1"/>
</dbReference>
<keyword evidence="1" id="KW-0732">Signal</keyword>
<dbReference type="InterPro" id="IPR000073">
    <property type="entry name" value="AB_hydrolase_1"/>
</dbReference>
<proteinExistence type="predicted"/>
<dbReference type="InterPro" id="IPR029058">
    <property type="entry name" value="AB_hydrolase_fold"/>
</dbReference>
<dbReference type="GO" id="GO:0016787">
    <property type="term" value="F:hydrolase activity"/>
    <property type="evidence" value="ECO:0007669"/>
    <property type="project" value="UniProtKB-KW"/>
</dbReference>
<evidence type="ECO:0000313" key="4">
    <source>
        <dbReference type="Proteomes" id="UP000093053"/>
    </source>
</evidence>
<dbReference type="KEGG" id="led:BBK82_01995"/>
<dbReference type="InterPro" id="IPR052897">
    <property type="entry name" value="Sec-Metab_Biosynth_Hydrolase"/>
</dbReference>
<feature type="chain" id="PRO_5008537936" evidence="1">
    <location>
        <begin position="39"/>
        <end position="278"/>
    </location>
</feature>
<dbReference type="PANTHER" id="PTHR37017:SF11">
    <property type="entry name" value="ESTERASE_LIPASE_THIOESTERASE DOMAIN-CONTAINING PROTEIN"/>
    <property type="match status" value="1"/>
</dbReference>
<dbReference type="Pfam" id="PF12697">
    <property type="entry name" value="Abhydrolase_6"/>
    <property type="match status" value="1"/>
</dbReference>
<dbReference type="PANTHER" id="PTHR37017">
    <property type="entry name" value="AB HYDROLASE-1 DOMAIN-CONTAINING PROTEIN-RELATED"/>
    <property type="match status" value="1"/>
</dbReference>
<organism evidence="3 4">
    <name type="scientific">Lentzea guizhouensis</name>
    <dbReference type="NCBI Taxonomy" id="1586287"/>
    <lineage>
        <taxon>Bacteria</taxon>
        <taxon>Bacillati</taxon>
        <taxon>Actinomycetota</taxon>
        <taxon>Actinomycetes</taxon>
        <taxon>Pseudonocardiales</taxon>
        <taxon>Pseudonocardiaceae</taxon>
        <taxon>Lentzea</taxon>
    </lineage>
</organism>
<gene>
    <name evidence="3" type="ORF">BBK82_01995</name>
</gene>
<reference evidence="3 4" key="1">
    <citation type="submission" date="2016-07" db="EMBL/GenBank/DDBJ databases">
        <title>Complete genome sequence of the Lentzea guizhouensis DHS C013.</title>
        <authorList>
            <person name="Cao C."/>
        </authorList>
    </citation>
    <scope>NUCLEOTIDE SEQUENCE [LARGE SCALE GENOMIC DNA]</scope>
    <source>
        <strain evidence="3 4">DHS C013</strain>
    </source>
</reference>
<accession>A0A1B2HBD2</accession>
<sequence length="278" mass="29480">MHHRVPDESERAMRVRKVFAVVGTLLALAAVVPSGAGAAEETEKPGAKKPTVVLVHGAFADASSWNGVVERLQRKGFPVVAVANPLRGLTYDANYLRQVLASIDGPIVLAGHSYGGMVQSQAALGNKNVKSLVYVAAFAPEKGESALELSNKFPGSTLGDTLQTIDLGDGTKDLAIQQDEYWQQFAADVPRREATLAAATQRPVNDSALTEGAGEPAWHTIPSYFVNAAKDKNIPIAAQRFMAERAHAKAVVELRGASHSVAVSQPEAVADLIVRAAR</sequence>
<keyword evidence="3" id="KW-0378">Hydrolase</keyword>
<evidence type="ECO:0000259" key="2">
    <source>
        <dbReference type="Pfam" id="PF12697"/>
    </source>
</evidence>
<dbReference type="STRING" id="1586287.BBK82_01995"/>
<dbReference type="AlphaFoldDB" id="A0A1B2HBD2"/>
<dbReference type="EMBL" id="CP016793">
    <property type="protein sequence ID" value="ANZ35027.1"/>
    <property type="molecule type" value="Genomic_DNA"/>
</dbReference>
<evidence type="ECO:0000256" key="1">
    <source>
        <dbReference type="SAM" id="SignalP"/>
    </source>
</evidence>
<feature type="domain" description="AB hydrolase-1" evidence="2">
    <location>
        <begin position="52"/>
        <end position="271"/>
    </location>
</feature>
<dbReference type="Proteomes" id="UP000093053">
    <property type="component" value="Chromosome"/>
</dbReference>
<protein>
    <submittedName>
        <fullName evidence="3">Alpha/beta hydrolase</fullName>
    </submittedName>
</protein>
<dbReference type="Gene3D" id="3.40.50.1820">
    <property type="entry name" value="alpha/beta hydrolase"/>
    <property type="match status" value="1"/>
</dbReference>
<feature type="signal peptide" evidence="1">
    <location>
        <begin position="1"/>
        <end position="38"/>
    </location>
</feature>
<keyword evidence="4" id="KW-1185">Reference proteome</keyword>
<evidence type="ECO:0000313" key="3">
    <source>
        <dbReference type="EMBL" id="ANZ35027.1"/>
    </source>
</evidence>
<name>A0A1B2HBD2_9PSEU</name>